<dbReference type="AlphaFoldDB" id="A0AAP0GQG9"/>
<dbReference type="PANTHER" id="PTHR46871:SF8">
    <property type="entry name" value="BAH DOMAIN-CONTAINING PROTEIN"/>
    <property type="match status" value="1"/>
</dbReference>
<proteinExistence type="predicted"/>
<dbReference type="GO" id="GO:0003682">
    <property type="term" value="F:chromatin binding"/>
    <property type="evidence" value="ECO:0007669"/>
    <property type="project" value="InterPro"/>
</dbReference>
<name>A0AAP0GQG9_9ASTR</name>
<dbReference type="InterPro" id="IPR043151">
    <property type="entry name" value="BAH_sf"/>
</dbReference>
<organism evidence="3 4">
    <name type="scientific">Deinandra increscens subsp. villosa</name>
    <dbReference type="NCBI Taxonomy" id="3103831"/>
    <lineage>
        <taxon>Eukaryota</taxon>
        <taxon>Viridiplantae</taxon>
        <taxon>Streptophyta</taxon>
        <taxon>Embryophyta</taxon>
        <taxon>Tracheophyta</taxon>
        <taxon>Spermatophyta</taxon>
        <taxon>Magnoliopsida</taxon>
        <taxon>eudicotyledons</taxon>
        <taxon>Gunneridae</taxon>
        <taxon>Pentapetalae</taxon>
        <taxon>asterids</taxon>
        <taxon>campanulids</taxon>
        <taxon>Asterales</taxon>
        <taxon>Asteraceae</taxon>
        <taxon>Asteroideae</taxon>
        <taxon>Heliantheae alliance</taxon>
        <taxon>Madieae</taxon>
        <taxon>Madiinae</taxon>
        <taxon>Deinandra</taxon>
    </lineage>
</organism>
<evidence type="ECO:0000313" key="3">
    <source>
        <dbReference type="EMBL" id="KAK9059293.1"/>
    </source>
</evidence>
<feature type="region of interest" description="Disordered" evidence="1">
    <location>
        <begin position="39"/>
        <end position="68"/>
    </location>
</feature>
<dbReference type="EMBL" id="JBCNJP010000021">
    <property type="protein sequence ID" value="KAK9059293.1"/>
    <property type="molecule type" value="Genomic_DNA"/>
</dbReference>
<comment type="caution">
    <text evidence="3">The sequence shown here is derived from an EMBL/GenBank/DDBJ whole genome shotgun (WGS) entry which is preliminary data.</text>
</comment>
<dbReference type="PANTHER" id="PTHR46871">
    <property type="entry name" value="BROMO-ADJACENT HOMOLOGY (BAH) DOMAIN-CONTAINING PROTEIN"/>
    <property type="match status" value="1"/>
</dbReference>
<feature type="region of interest" description="Disordered" evidence="1">
    <location>
        <begin position="1"/>
        <end position="22"/>
    </location>
</feature>
<dbReference type="InterPro" id="IPR001025">
    <property type="entry name" value="BAH_dom"/>
</dbReference>
<dbReference type="Pfam" id="PF01426">
    <property type="entry name" value="BAH"/>
    <property type="match status" value="1"/>
</dbReference>
<evidence type="ECO:0000313" key="4">
    <source>
        <dbReference type="Proteomes" id="UP001408789"/>
    </source>
</evidence>
<dbReference type="PROSITE" id="PS51038">
    <property type="entry name" value="BAH"/>
    <property type="match status" value="1"/>
</dbReference>
<feature type="domain" description="BAH" evidence="2">
    <location>
        <begin position="100"/>
        <end position="221"/>
    </location>
</feature>
<dbReference type="Gene3D" id="2.30.30.490">
    <property type="match status" value="1"/>
</dbReference>
<protein>
    <recommendedName>
        <fullName evidence="2">BAH domain-containing protein</fullName>
    </recommendedName>
</protein>
<sequence length="251" mass="28438">MAARTSSGDYLGSPPQPTCEEEANRLWRKRKIFVYEEDDEEEEDVNYQVPLPLYGGDDGGDDEEEEVGENVKPIGDVVRVSGVGESRRKHFNAFEAADGVCYELEDTVMVVPDEQNVNGKPSVAVIKDITATQDGRVTVTGQRFYRLEVAENENGEKWESSESRELFYSFDKTEFPADAVMHKCRVHFIPPNKEVPRAKDHPGFIVRKVYDSKYKEITELVDAGYDECKQQEINVLVKKTIAEIPHLALTD</sequence>
<evidence type="ECO:0000259" key="2">
    <source>
        <dbReference type="PROSITE" id="PS51038"/>
    </source>
</evidence>
<feature type="compositionally biased region" description="Acidic residues" evidence="1">
    <location>
        <begin position="58"/>
        <end position="68"/>
    </location>
</feature>
<evidence type="ECO:0000256" key="1">
    <source>
        <dbReference type="SAM" id="MobiDB-lite"/>
    </source>
</evidence>
<dbReference type="SMART" id="SM00439">
    <property type="entry name" value="BAH"/>
    <property type="match status" value="1"/>
</dbReference>
<dbReference type="Proteomes" id="UP001408789">
    <property type="component" value="Unassembled WGS sequence"/>
</dbReference>
<gene>
    <name evidence="3" type="ORF">SSX86_021912</name>
</gene>
<reference evidence="3 4" key="1">
    <citation type="submission" date="2024-04" db="EMBL/GenBank/DDBJ databases">
        <title>The reference genome of an endangered Asteraceae, Deinandra increscens subsp. villosa, native to the Central Coast of California.</title>
        <authorList>
            <person name="Guilliams M."/>
            <person name="Hasenstab-Lehman K."/>
            <person name="Meyer R."/>
            <person name="Mcevoy S."/>
        </authorList>
    </citation>
    <scope>NUCLEOTIDE SEQUENCE [LARGE SCALE GENOMIC DNA]</scope>
    <source>
        <tissue evidence="3">Leaf</tissue>
    </source>
</reference>
<accession>A0AAP0GQG9</accession>
<keyword evidence="4" id="KW-1185">Reference proteome</keyword>